<proteinExistence type="inferred from homology"/>
<evidence type="ECO:0000259" key="5">
    <source>
        <dbReference type="PROSITE" id="PS50931"/>
    </source>
</evidence>
<dbReference type="Pfam" id="PF00126">
    <property type="entry name" value="HTH_1"/>
    <property type="match status" value="1"/>
</dbReference>
<dbReference type="GO" id="GO:0003700">
    <property type="term" value="F:DNA-binding transcription factor activity"/>
    <property type="evidence" value="ECO:0007669"/>
    <property type="project" value="InterPro"/>
</dbReference>
<protein>
    <submittedName>
        <fullName evidence="6">LysR family transcriptional regulator</fullName>
    </submittedName>
</protein>
<gene>
    <name evidence="6" type="ORF">FPZ52_10010</name>
</gene>
<keyword evidence="7" id="KW-1185">Reference proteome</keyword>
<dbReference type="InterPro" id="IPR058163">
    <property type="entry name" value="LysR-type_TF_proteobact-type"/>
</dbReference>
<keyword evidence="2" id="KW-0805">Transcription regulation</keyword>
<dbReference type="InterPro" id="IPR000847">
    <property type="entry name" value="LysR_HTH_N"/>
</dbReference>
<evidence type="ECO:0000256" key="1">
    <source>
        <dbReference type="ARBA" id="ARBA00009437"/>
    </source>
</evidence>
<name>A0A5B8IZ81_9RHOB</name>
<dbReference type="FunFam" id="1.10.10.10:FF:000001">
    <property type="entry name" value="LysR family transcriptional regulator"/>
    <property type="match status" value="1"/>
</dbReference>
<dbReference type="GO" id="GO:0006351">
    <property type="term" value="P:DNA-templated transcription"/>
    <property type="evidence" value="ECO:0007669"/>
    <property type="project" value="TreeGrafter"/>
</dbReference>
<keyword evidence="3" id="KW-0238">DNA-binding</keyword>
<dbReference type="InterPro" id="IPR036390">
    <property type="entry name" value="WH_DNA-bd_sf"/>
</dbReference>
<dbReference type="Gene3D" id="1.10.10.10">
    <property type="entry name" value="Winged helix-like DNA-binding domain superfamily/Winged helix DNA-binding domain"/>
    <property type="match status" value="1"/>
</dbReference>
<reference evidence="6 7" key="1">
    <citation type="submission" date="2019-07" db="EMBL/GenBank/DDBJ databases">
        <title>Litoreibacter alkalisoli sp. nov., isolated from saline-alkaline soil.</title>
        <authorList>
            <person name="Wang S."/>
            <person name="Xu L."/>
            <person name="Xing Y.-T."/>
            <person name="Sun J.-Q."/>
        </authorList>
    </citation>
    <scope>NUCLEOTIDE SEQUENCE [LARGE SCALE GENOMIC DNA]</scope>
    <source>
        <strain evidence="6 7">LN3S51</strain>
    </source>
</reference>
<evidence type="ECO:0000256" key="3">
    <source>
        <dbReference type="ARBA" id="ARBA00023125"/>
    </source>
</evidence>
<dbReference type="RefSeq" id="WP_146365294.1">
    <property type="nucleotide sequence ID" value="NZ_CP042261.1"/>
</dbReference>
<feature type="domain" description="HTH lysR-type" evidence="5">
    <location>
        <begin position="1"/>
        <end position="59"/>
    </location>
</feature>
<dbReference type="InterPro" id="IPR005119">
    <property type="entry name" value="LysR_subst-bd"/>
</dbReference>
<evidence type="ECO:0000256" key="2">
    <source>
        <dbReference type="ARBA" id="ARBA00023015"/>
    </source>
</evidence>
<evidence type="ECO:0000256" key="4">
    <source>
        <dbReference type="ARBA" id="ARBA00023163"/>
    </source>
</evidence>
<dbReference type="PROSITE" id="PS50931">
    <property type="entry name" value="HTH_LYSR"/>
    <property type="match status" value="1"/>
</dbReference>
<dbReference type="PANTHER" id="PTHR30537">
    <property type="entry name" value="HTH-TYPE TRANSCRIPTIONAL REGULATOR"/>
    <property type="match status" value="1"/>
</dbReference>
<keyword evidence="4" id="KW-0804">Transcription</keyword>
<sequence length="298" mass="32024">MDRLSELEVFTTVVDQGGFTGAAKKLGVSKSAVSKHVASLENRLGAKLLNRTTRRVNPTELGEIYYDRALTVLDVANDANRAIADLKGPPSGLLRIAVTPDFGSELLSRLLVEFLTKFSSISVDLIETADFGSLLAEGFDVAVRVGAQPDSVLRSTKLAALRYDLVASPAYLGRRGSPDRIEALFDHDLLHPSRSNTTPGWQLVSSTGESRSIRSKARISANDPTVLRDAALAGHGIAFLPQFLIRDALKDGSLKMVLPELPQQLQPVHAVQPPGRATSPKVQALLSFLRGAVRDAPG</sequence>
<dbReference type="CDD" id="cd08422">
    <property type="entry name" value="PBP2_CrgA_like"/>
    <property type="match status" value="1"/>
</dbReference>
<comment type="similarity">
    <text evidence="1">Belongs to the LysR transcriptional regulatory family.</text>
</comment>
<organism evidence="6 7">
    <name type="scientific">Qingshengfaniella alkalisoli</name>
    <dbReference type="NCBI Taxonomy" id="2599296"/>
    <lineage>
        <taxon>Bacteria</taxon>
        <taxon>Pseudomonadati</taxon>
        <taxon>Pseudomonadota</taxon>
        <taxon>Alphaproteobacteria</taxon>
        <taxon>Rhodobacterales</taxon>
        <taxon>Paracoccaceae</taxon>
        <taxon>Qingshengfaniella</taxon>
    </lineage>
</organism>
<dbReference type="PANTHER" id="PTHR30537:SF66">
    <property type="entry name" value="IRON-REGULATED VIRULENCE REGULATORY PROTEIN IRGB"/>
    <property type="match status" value="1"/>
</dbReference>
<evidence type="ECO:0000313" key="6">
    <source>
        <dbReference type="EMBL" id="QDY69918.1"/>
    </source>
</evidence>
<accession>A0A5B8IZ81</accession>
<dbReference type="KEGG" id="lit:FPZ52_10010"/>
<evidence type="ECO:0000313" key="7">
    <source>
        <dbReference type="Proteomes" id="UP000318483"/>
    </source>
</evidence>
<dbReference type="Proteomes" id="UP000318483">
    <property type="component" value="Chromosome"/>
</dbReference>
<dbReference type="Pfam" id="PF03466">
    <property type="entry name" value="LysR_substrate"/>
    <property type="match status" value="1"/>
</dbReference>
<dbReference type="EMBL" id="CP042261">
    <property type="protein sequence ID" value="QDY69918.1"/>
    <property type="molecule type" value="Genomic_DNA"/>
</dbReference>
<dbReference type="SUPFAM" id="SSF46785">
    <property type="entry name" value="Winged helix' DNA-binding domain"/>
    <property type="match status" value="1"/>
</dbReference>
<dbReference type="GO" id="GO:0043565">
    <property type="term" value="F:sequence-specific DNA binding"/>
    <property type="evidence" value="ECO:0007669"/>
    <property type="project" value="TreeGrafter"/>
</dbReference>
<dbReference type="InterPro" id="IPR036388">
    <property type="entry name" value="WH-like_DNA-bd_sf"/>
</dbReference>
<dbReference type="Gene3D" id="3.40.190.290">
    <property type="match status" value="1"/>
</dbReference>
<dbReference type="OrthoDB" id="9813056at2"/>
<dbReference type="SUPFAM" id="SSF53850">
    <property type="entry name" value="Periplasmic binding protein-like II"/>
    <property type="match status" value="1"/>
</dbReference>
<dbReference type="PRINTS" id="PR00039">
    <property type="entry name" value="HTHLYSR"/>
</dbReference>
<dbReference type="AlphaFoldDB" id="A0A5B8IZ81"/>